<gene>
    <name evidence="2" type="ORF">Tci_850214</name>
</gene>
<dbReference type="EMBL" id="BKCJ011064663">
    <property type="protein sequence ID" value="GFC78244.1"/>
    <property type="molecule type" value="Genomic_DNA"/>
</dbReference>
<protein>
    <submittedName>
        <fullName evidence="2">Uncharacterized protein</fullName>
    </submittedName>
</protein>
<feature type="region of interest" description="Disordered" evidence="1">
    <location>
        <begin position="99"/>
        <end position="162"/>
    </location>
</feature>
<reference evidence="2" key="1">
    <citation type="journal article" date="2019" name="Sci. Rep.">
        <title>Draft genome of Tanacetum cinerariifolium, the natural source of mosquito coil.</title>
        <authorList>
            <person name="Yamashiro T."/>
            <person name="Shiraishi A."/>
            <person name="Satake H."/>
            <person name="Nakayama K."/>
        </authorList>
    </citation>
    <scope>NUCLEOTIDE SEQUENCE</scope>
</reference>
<feature type="compositionally biased region" description="Low complexity" evidence="1">
    <location>
        <begin position="106"/>
        <end position="115"/>
    </location>
</feature>
<evidence type="ECO:0000313" key="2">
    <source>
        <dbReference type="EMBL" id="GFC78244.1"/>
    </source>
</evidence>
<comment type="caution">
    <text evidence="2">The sequence shown here is derived from an EMBL/GenBank/DDBJ whole genome shotgun (WGS) entry which is preliminary data.</text>
</comment>
<feature type="region of interest" description="Disordered" evidence="1">
    <location>
        <begin position="1"/>
        <end position="75"/>
    </location>
</feature>
<proteinExistence type="predicted"/>
<feature type="non-terminal residue" evidence="2">
    <location>
        <position position="1"/>
    </location>
</feature>
<sequence length="162" mass="17893">QVLDGKDDEKEGGDDEQEYDKEEYDEETRDEESFDPIPKTPKNSNDEGNGDEDIGLNVGGEEGYAEEDEEDELYKEVNIDQGRGIQATLEVEVSHMTLTPVNPDDQQQSSSVSSQFVTSMLNPTLDVDEGTGPIPGVPDVPTDESEEELSWNSTDDEGDDDE</sequence>
<feature type="compositionally biased region" description="Acidic residues" evidence="1">
    <location>
        <begin position="10"/>
        <end position="34"/>
    </location>
</feature>
<accession>A0A699R551</accession>
<feature type="compositionally biased region" description="Acidic residues" evidence="1">
    <location>
        <begin position="141"/>
        <end position="162"/>
    </location>
</feature>
<feature type="compositionally biased region" description="Acidic residues" evidence="1">
    <location>
        <begin position="63"/>
        <end position="73"/>
    </location>
</feature>
<dbReference type="AlphaFoldDB" id="A0A699R551"/>
<feature type="non-terminal residue" evidence="2">
    <location>
        <position position="162"/>
    </location>
</feature>
<evidence type="ECO:0000256" key="1">
    <source>
        <dbReference type="SAM" id="MobiDB-lite"/>
    </source>
</evidence>
<name>A0A699R551_TANCI</name>
<organism evidence="2">
    <name type="scientific">Tanacetum cinerariifolium</name>
    <name type="common">Dalmatian daisy</name>
    <name type="synonym">Chrysanthemum cinerariifolium</name>
    <dbReference type="NCBI Taxonomy" id="118510"/>
    <lineage>
        <taxon>Eukaryota</taxon>
        <taxon>Viridiplantae</taxon>
        <taxon>Streptophyta</taxon>
        <taxon>Embryophyta</taxon>
        <taxon>Tracheophyta</taxon>
        <taxon>Spermatophyta</taxon>
        <taxon>Magnoliopsida</taxon>
        <taxon>eudicotyledons</taxon>
        <taxon>Gunneridae</taxon>
        <taxon>Pentapetalae</taxon>
        <taxon>asterids</taxon>
        <taxon>campanulids</taxon>
        <taxon>Asterales</taxon>
        <taxon>Asteraceae</taxon>
        <taxon>Asteroideae</taxon>
        <taxon>Anthemideae</taxon>
        <taxon>Anthemidinae</taxon>
        <taxon>Tanacetum</taxon>
    </lineage>
</organism>